<dbReference type="Gene3D" id="6.10.340.10">
    <property type="match status" value="1"/>
</dbReference>
<dbReference type="InterPro" id="IPR003660">
    <property type="entry name" value="HAMP_dom"/>
</dbReference>
<keyword evidence="7" id="KW-0175">Coiled coil</keyword>
<dbReference type="GO" id="GO:0004673">
    <property type="term" value="F:protein histidine kinase activity"/>
    <property type="evidence" value="ECO:0007669"/>
    <property type="project" value="UniProtKB-EC"/>
</dbReference>
<evidence type="ECO:0000256" key="2">
    <source>
        <dbReference type="ARBA" id="ARBA00022475"/>
    </source>
</evidence>
<comment type="subcellular location">
    <subcellularLocation>
        <location evidence="1">Cell membrane</location>
        <topology evidence="1">Multi-pass membrane protein</topology>
    </subcellularLocation>
</comment>
<gene>
    <name evidence="10" type="ORF">ACFQWB_09945</name>
</gene>
<protein>
    <submittedName>
        <fullName evidence="10">Sensor histidine kinase</fullName>
        <ecNumber evidence="10">2.7.13.3</ecNumber>
    </submittedName>
</protein>
<keyword evidence="3" id="KW-0597">Phosphoprotein</keyword>
<keyword evidence="8" id="KW-0812">Transmembrane</keyword>
<feature type="transmembrane region" description="Helical" evidence="8">
    <location>
        <begin position="305"/>
        <end position="326"/>
    </location>
</feature>
<keyword evidence="8" id="KW-1133">Transmembrane helix</keyword>
<dbReference type="InterPro" id="IPR036890">
    <property type="entry name" value="HATPase_C_sf"/>
</dbReference>
<dbReference type="SUPFAM" id="SSF158472">
    <property type="entry name" value="HAMP domain-like"/>
    <property type="match status" value="1"/>
</dbReference>
<evidence type="ECO:0000256" key="6">
    <source>
        <dbReference type="ARBA" id="ARBA00023136"/>
    </source>
</evidence>
<dbReference type="Pfam" id="PF06580">
    <property type="entry name" value="His_kinase"/>
    <property type="match status" value="1"/>
</dbReference>
<sequence>MKANKTPIIGKRTIKTKLMMFVVGSLVLFAAVTFSLIVWFQNVLEDKIRQSAQQAVGTVTGNVDMFMRNAIKLSESIAADDGLLRLLRDNRDFRSPNALWPLIELLNALKSFSVINPYIDSIGIYNQYSNKALTTKDGIYSVPSGVTPSWLEVVKSYKGTPYVGVGLDYTAPVYSESRGLTLTIARLLRSAWQGDGADVLFINMANSVFRQLTGESELWPGTGIVVFDESGSVVYHQGTGAFTEAVRSGTAVSYFGADGPVYETVTLGGTPYLLAGEKSEITGWNTAMFIPQREIMKDIDRMKRLVMVVLAGVFLVSFLLFSILYVQIFTPIRQLIGSIRRVESGAGFTPMPISRMDELGYLQQRFNDMMVNEQRMRKAIYEQELRNKEVELKLLQSQMNPHFLYNTLDSIYWAAEESGNREVSDMVLDLSRFFRLSLSRGKDFVTVRETVEHLKTYIRIQQFRHTGKFAVEWMTDDSMMELKVIKLMLQPLAENAIVHGMEALADVCKLTIRIVPDGPWAVFEVSDTGIGIEPGKLRELIAEIEQRQDIGRRTYGLKNLYQRLRLVYGDDMRFDISGEPFKGTTVTIRISLSRLEERPHEHEGDDR</sequence>
<evidence type="ECO:0000256" key="5">
    <source>
        <dbReference type="ARBA" id="ARBA00022777"/>
    </source>
</evidence>
<evidence type="ECO:0000313" key="11">
    <source>
        <dbReference type="Proteomes" id="UP001596528"/>
    </source>
</evidence>
<evidence type="ECO:0000256" key="4">
    <source>
        <dbReference type="ARBA" id="ARBA00022679"/>
    </source>
</evidence>
<dbReference type="EMBL" id="JBHTGQ010000021">
    <property type="protein sequence ID" value="MFC7750248.1"/>
    <property type="molecule type" value="Genomic_DNA"/>
</dbReference>
<dbReference type="InterPro" id="IPR010559">
    <property type="entry name" value="Sig_transdc_His_kin_internal"/>
</dbReference>
<evidence type="ECO:0000256" key="1">
    <source>
        <dbReference type="ARBA" id="ARBA00004651"/>
    </source>
</evidence>
<organism evidence="10 11">
    <name type="scientific">Paenibacillus thermoaerophilus</name>
    <dbReference type="NCBI Taxonomy" id="1215385"/>
    <lineage>
        <taxon>Bacteria</taxon>
        <taxon>Bacillati</taxon>
        <taxon>Bacillota</taxon>
        <taxon>Bacilli</taxon>
        <taxon>Bacillales</taxon>
        <taxon>Paenibacillaceae</taxon>
        <taxon>Paenibacillus</taxon>
    </lineage>
</organism>
<dbReference type="SUPFAM" id="SSF55874">
    <property type="entry name" value="ATPase domain of HSP90 chaperone/DNA topoisomerase II/histidine kinase"/>
    <property type="match status" value="1"/>
</dbReference>
<feature type="coiled-coil region" evidence="7">
    <location>
        <begin position="371"/>
        <end position="398"/>
    </location>
</feature>
<dbReference type="Proteomes" id="UP001596528">
    <property type="component" value="Unassembled WGS sequence"/>
</dbReference>
<dbReference type="InterPro" id="IPR003594">
    <property type="entry name" value="HATPase_dom"/>
</dbReference>
<dbReference type="EC" id="2.7.13.3" evidence="10"/>
<dbReference type="CDD" id="cd06225">
    <property type="entry name" value="HAMP"/>
    <property type="match status" value="1"/>
</dbReference>
<evidence type="ECO:0000256" key="3">
    <source>
        <dbReference type="ARBA" id="ARBA00022553"/>
    </source>
</evidence>
<dbReference type="PROSITE" id="PS50885">
    <property type="entry name" value="HAMP"/>
    <property type="match status" value="1"/>
</dbReference>
<keyword evidence="4 10" id="KW-0808">Transferase</keyword>
<evidence type="ECO:0000259" key="9">
    <source>
        <dbReference type="PROSITE" id="PS50885"/>
    </source>
</evidence>
<dbReference type="RefSeq" id="WP_138790046.1">
    <property type="nucleotide sequence ID" value="NZ_JBHTGQ010000021.1"/>
</dbReference>
<dbReference type="InterPro" id="IPR050640">
    <property type="entry name" value="Bact_2-comp_sensor_kinase"/>
</dbReference>
<dbReference type="PANTHER" id="PTHR34220:SF7">
    <property type="entry name" value="SENSOR HISTIDINE KINASE YPDA"/>
    <property type="match status" value="1"/>
</dbReference>
<keyword evidence="2" id="KW-1003">Cell membrane</keyword>
<dbReference type="PANTHER" id="PTHR34220">
    <property type="entry name" value="SENSOR HISTIDINE KINASE YPDA"/>
    <property type="match status" value="1"/>
</dbReference>
<evidence type="ECO:0000256" key="7">
    <source>
        <dbReference type="SAM" id="Coils"/>
    </source>
</evidence>
<evidence type="ECO:0000256" key="8">
    <source>
        <dbReference type="SAM" id="Phobius"/>
    </source>
</evidence>
<keyword evidence="5 10" id="KW-0418">Kinase</keyword>
<dbReference type="SMART" id="SM00387">
    <property type="entry name" value="HATPase_c"/>
    <property type="match status" value="1"/>
</dbReference>
<dbReference type="Pfam" id="PF02518">
    <property type="entry name" value="HATPase_c"/>
    <property type="match status" value="1"/>
</dbReference>
<feature type="transmembrane region" description="Helical" evidence="8">
    <location>
        <begin position="20"/>
        <end position="40"/>
    </location>
</feature>
<keyword evidence="11" id="KW-1185">Reference proteome</keyword>
<reference evidence="11" key="1">
    <citation type="journal article" date="2019" name="Int. J. Syst. Evol. Microbiol.">
        <title>The Global Catalogue of Microorganisms (GCM) 10K type strain sequencing project: providing services to taxonomists for standard genome sequencing and annotation.</title>
        <authorList>
            <consortium name="The Broad Institute Genomics Platform"/>
            <consortium name="The Broad Institute Genome Sequencing Center for Infectious Disease"/>
            <person name="Wu L."/>
            <person name="Ma J."/>
        </authorList>
    </citation>
    <scope>NUCLEOTIDE SEQUENCE [LARGE SCALE GENOMIC DNA]</scope>
    <source>
        <strain evidence="11">JCM 18657</strain>
    </source>
</reference>
<comment type="caution">
    <text evidence="10">The sequence shown here is derived from an EMBL/GenBank/DDBJ whole genome shotgun (WGS) entry which is preliminary data.</text>
</comment>
<accession>A0ABW2V3Z1</accession>
<dbReference type="Gene3D" id="3.30.565.10">
    <property type="entry name" value="Histidine kinase-like ATPase, C-terminal domain"/>
    <property type="match status" value="1"/>
</dbReference>
<name>A0ABW2V3Z1_9BACL</name>
<keyword evidence="6 8" id="KW-0472">Membrane</keyword>
<feature type="domain" description="HAMP" evidence="9">
    <location>
        <begin position="326"/>
        <end position="378"/>
    </location>
</feature>
<proteinExistence type="predicted"/>
<evidence type="ECO:0000313" key="10">
    <source>
        <dbReference type="EMBL" id="MFC7750248.1"/>
    </source>
</evidence>